<keyword evidence="8 14" id="KW-0863">Zinc-finger</keyword>
<dbReference type="GO" id="GO:0008270">
    <property type="term" value="F:zinc ion binding"/>
    <property type="evidence" value="ECO:0007669"/>
    <property type="project" value="UniProtKB-KW"/>
</dbReference>
<dbReference type="GO" id="GO:0016567">
    <property type="term" value="P:protein ubiquitination"/>
    <property type="evidence" value="ECO:0007669"/>
    <property type="project" value="InterPro"/>
</dbReference>
<keyword evidence="7" id="KW-0479">Metal-binding</keyword>
<feature type="compositionally biased region" description="Low complexity" evidence="15">
    <location>
        <begin position="297"/>
        <end position="312"/>
    </location>
</feature>
<feature type="compositionally biased region" description="Pro residues" evidence="15">
    <location>
        <begin position="418"/>
        <end position="431"/>
    </location>
</feature>
<feature type="domain" description="RING-type" evidence="16">
    <location>
        <begin position="130"/>
        <end position="166"/>
    </location>
</feature>
<organism evidence="17 18">
    <name type="scientific">Mytilus edulis</name>
    <name type="common">Blue mussel</name>
    <dbReference type="NCBI Taxonomy" id="6550"/>
    <lineage>
        <taxon>Eukaryota</taxon>
        <taxon>Metazoa</taxon>
        <taxon>Spiralia</taxon>
        <taxon>Lophotrochozoa</taxon>
        <taxon>Mollusca</taxon>
        <taxon>Bivalvia</taxon>
        <taxon>Autobranchia</taxon>
        <taxon>Pteriomorphia</taxon>
        <taxon>Mytilida</taxon>
        <taxon>Mytiloidea</taxon>
        <taxon>Mytilidae</taxon>
        <taxon>Mytilinae</taxon>
        <taxon>Mytilus</taxon>
    </lineage>
</organism>
<dbReference type="Gene3D" id="6.10.140.2210">
    <property type="match status" value="1"/>
</dbReference>
<comment type="similarity">
    <text evidence="12">Belongs to the Hakai family.</text>
</comment>
<dbReference type="InterPro" id="IPR001841">
    <property type="entry name" value="Znf_RING"/>
</dbReference>
<reference evidence="17" key="1">
    <citation type="submission" date="2021-03" db="EMBL/GenBank/DDBJ databases">
        <authorList>
            <person name="Bekaert M."/>
        </authorList>
    </citation>
    <scope>NUCLEOTIDE SEQUENCE</scope>
</reference>
<feature type="region of interest" description="Disordered" evidence="15">
    <location>
        <begin position="54"/>
        <end position="78"/>
    </location>
</feature>
<dbReference type="GO" id="GO:0030155">
    <property type="term" value="P:regulation of cell adhesion"/>
    <property type="evidence" value="ECO:0007669"/>
    <property type="project" value="TreeGrafter"/>
</dbReference>
<evidence type="ECO:0000256" key="13">
    <source>
        <dbReference type="ARBA" id="ARBA00041081"/>
    </source>
</evidence>
<dbReference type="InterPro" id="IPR040380">
    <property type="entry name" value="HAKAI-like_RING-HC"/>
</dbReference>
<evidence type="ECO:0000313" key="18">
    <source>
        <dbReference type="Proteomes" id="UP000683360"/>
    </source>
</evidence>
<evidence type="ECO:0000256" key="10">
    <source>
        <dbReference type="ARBA" id="ARBA00022833"/>
    </source>
</evidence>
<protein>
    <recommendedName>
        <fullName evidence="13">E3 ubiquitin-protein ligase Hakai</fullName>
        <ecNumber evidence="4">2.3.2.27</ecNumber>
    </recommendedName>
</protein>
<evidence type="ECO:0000313" key="17">
    <source>
        <dbReference type="EMBL" id="CAG2216245.1"/>
    </source>
</evidence>
<comment type="pathway">
    <text evidence="3">Protein modification; protein ubiquitination.</text>
</comment>
<keyword evidence="11" id="KW-0539">Nucleus</keyword>
<dbReference type="PROSITE" id="PS00518">
    <property type="entry name" value="ZF_RING_1"/>
    <property type="match status" value="1"/>
</dbReference>
<dbReference type="InterPro" id="IPR013083">
    <property type="entry name" value="Znf_RING/FYVE/PHD"/>
</dbReference>
<dbReference type="EMBL" id="CAJPWZ010001475">
    <property type="protein sequence ID" value="CAG2216245.1"/>
    <property type="molecule type" value="Genomic_DNA"/>
</dbReference>
<evidence type="ECO:0000256" key="7">
    <source>
        <dbReference type="ARBA" id="ARBA00022723"/>
    </source>
</evidence>
<evidence type="ECO:0000256" key="14">
    <source>
        <dbReference type="PROSITE-ProRule" id="PRU00175"/>
    </source>
</evidence>
<keyword evidence="9" id="KW-0833">Ubl conjugation pathway</keyword>
<dbReference type="PANTHER" id="PTHR13480:SF0">
    <property type="entry name" value="E3 UBIQUITIN-PROTEIN LIGASE HAKAI"/>
    <property type="match status" value="1"/>
</dbReference>
<keyword evidence="6 17" id="KW-0808">Transferase</keyword>
<dbReference type="SMR" id="A0A8S3SAS8"/>
<dbReference type="InterPro" id="IPR041042">
    <property type="entry name" value="Znf_Hakai"/>
</dbReference>
<accession>A0A8S3SAS8</accession>
<keyword evidence="5" id="KW-0217">Developmental protein</keyword>
<evidence type="ECO:0000256" key="9">
    <source>
        <dbReference type="ARBA" id="ARBA00022786"/>
    </source>
</evidence>
<evidence type="ECO:0000256" key="1">
    <source>
        <dbReference type="ARBA" id="ARBA00000900"/>
    </source>
</evidence>
<evidence type="ECO:0000256" key="12">
    <source>
        <dbReference type="ARBA" id="ARBA00038499"/>
    </source>
</evidence>
<dbReference type="InterPro" id="IPR040383">
    <property type="entry name" value="HAKAI/CBLL2"/>
</dbReference>
<feature type="compositionally biased region" description="Basic residues" evidence="15">
    <location>
        <begin position="55"/>
        <end position="65"/>
    </location>
</feature>
<dbReference type="CDD" id="cd16508">
    <property type="entry name" value="RING-HC_HAKAI-like"/>
    <property type="match status" value="1"/>
</dbReference>
<dbReference type="AlphaFoldDB" id="A0A8S3SAS8"/>
<name>A0A8S3SAS8_MYTED</name>
<feature type="compositionally biased region" description="Low complexity" evidence="15">
    <location>
        <begin position="224"/>
        <end position="237"/>
    </location>
</feature>
<dbReference type="PROSITE" id="PS50089">
    <property type="entry name" value="ZF_RING_2"/>
    <property type="match status" value="1"/>
</dbReference>
<dbReference type="Proteomes" id="UP000683360">
    <property type="component" value="Unassembled WGS sequence"/>
</dbReference>
<comment type="subcellular location">
    <subcellularLocation>
        <location evidence="2">Nucleus</location>
    </subcellularLocation>
</comment>
<proteinExistence type="inferred from homology"/>
<dbReference type="PANTHER" id="PTHR13480">
    <property type="entry name" value="E3 UBIQUITIN-PROTEIN LIGASE HAKAI-RELATED"/>
    <property type="match status" value="1"/>
</dbReference>
<dbReference type="Pfam" id="PF18408">
    <property type="entry name" value="zf_Hakai"/>
    <property type="match status" value="1"/>
</dbReference>
<dbReference type="GO" id="GO:0005634">
    <property type="term" value="C:nucleus"/>
    <property type="evidence" value="ECO:0007669"/>
    <property type="project" value="UniProtKB-SubCell"/>
</dbReference>
<comment type="caution">
    <text evidence="17">The sequence shown here is derived from an EMBL/GenBank/DDBJ whole genome shotgun (WGS) entry which is preliminary data.</text>
</comment>
<dbReference type="SUPFAM" id="SSF57850">
    <property type="entry name" value="RING/U-box"/>
    <property type="match status" value="1"/>
</dbReference>
<evidence type="ECO:0000256" key="4">
    <source>
        <dbReference type="ARBA" id="ARBA00012483"/>
    </source>
</evidence>
<feature type="compositionally biased region" description="Polar residues" evidence="15">
    <location>
        <begin position="488"/>
        <end position="501"/>
    </location>
</feature>
<keyword evidence="17" id="KW-0012">Acyltransferase</keyword>
<evidence type="ECO:0000256" key="15">
    <source>
        <dbReference type="SAM" id="MobiDB-lite"/>
    </source>
</evidence>
<evidence type="ECO:0000256" key="8">
    <source>
        <dbReference type="ARBA" id="ARBA00022771"/>
    </source>
</evidence>
<dbReference type="OrthoDB" id="547746at2759"/>
<dbReference type="Gene3D" id="3.30.40.10">
    <property type="entry name" value="Zinc/RING finger domain, C3HC4 (zinc finger)"/>
    <property type="match status" value="1"/>
</dbReference>
<keyword evidence="10" id="KW-0862">Zinc</keyword>
<comment type="catalytic activity">
    <reaction evidence="1">
        <text>S-ubiquitinyl-[E2 ubiquitin-conjugating enzyme]-L-cysteine + [acceptor protein]-L-lysine = [E2 ubiquitin-conjugating enzyme]-L-cysteine + N(6)-ubiquitinyl-[acceptor protein]-L-lysine.</text>
        <dbReference type="EC" id="2.3.2.27"/>
    </reaction>
</comment>
<gene>
    <name evidence="17" type="ORF">MEDL_29995</name>
</gene>
<evidence type="ECO:0000256" key="2">
    <source>
        <dbReference type="ARBA" id="ARBA00004123"/>
    </source>
</evidence>
<feature type="region of interest" description="Disordered" evidence="15">
    <location>
        <begin position="409"/>
        <end position="501"/>
    </location>
</feature>
<evidence type="ECO:0000256" key="5">
    <source>
        <dbReference type="ARBA" id="ARBA00022473"/>
    </source>
</evidence>
<feature type="region of interest" description="Disordered" evidence="15">
    <location>
        <begin position="217"/>
        <end position="312"/>
    </location>
</feature>
<evidence type="ECO:0000256" key="3">
    <source>
        <dbReference type="ARBA" id="ARBA00004906"/>
    </source>
</evidence>
<dbReference type="GO" id="GO:0061630">
    <property type="term" value="F:ubiquitin protein ligase activity"/>
    <property type="evidence" value="ECO:0007669"/>
    <property type="project" value="UniProtKB-EC"/>
</dbReference>
<evidence type="ECO:0000256" key="6">
    <source>
        <dbReference type="ARBA" id="ARBA00022679"/>
    </source>
</evidence>
<evidence type="ECO:0000256" key="11">
    <source>
        <dbReference type="ARBA" id="ARBA00023242"/>
    </source>
</evidence>
<keyword evidence="18" id="KW-1185">Reference proteome</keyword>
<dbReference type="EC" id="2.3.2.27" evidence="4"/>
<evidence type="ECO:0000259" key="16">
    <source>
        <dbReference type="PROSITE" id="PS50089"/>
    </source>
</evidence>
<sequence length="501" mass="54761">MLEIAHCTAVSQTMLLINLSVELSVQELELDSEGDSCTGLGGRSVKKNIAIKLKQPSRPRGRPRKTSAPPKQKKVQVVEEKEEFGDDDLIEPPIFKQGPGEPLHQNGHLKWNSKVNLIGEKVVDPLIHCCELCHVPILLYGRMIPCKHVFCLDCARKTDKMCSKCDEPVQRIEQSALGTVYVCSYGGAKHGAEGCRRTYLSQRDLQAHVNHRHLKEAAENAKASTPKESVKSSVKTSSQHEMYSSVRNDGDASARPPLQGESYPRRSEEVRGPSQPLVVPTHFPPPTLPQTMGGIHQPPLISQPLQQPPTQSQIEGYQANIAMMQQGRSNLISIPIHEDTDYRRQNYLNAPMGMPAVTFQTSLPPPGMPPPMFSQSSAMHQGPPCSYTAPQLNLGPLARFSSPPTIMTTSGLNLSMSQPPPIMHPGGPPPQHLSMAGSAAPPQRFPSPHGHFDDSTSKPQFGQQAGHGTRGPWPGPPPNSQGAGPLGPQQQRPQTDSYRYF</sequence>
<dbReference type="InterPro" id="IPR017907">
    <property type="entry name" value="Znf_RING_CS"/>
</dbReference>